<proteinExistence type="predicted"/>
<dbReference type="PANTHER" id="PTHR12526">
    <property type="entry name" value="GLYCOSYLTRANSFERASE"/>
    <property type="match status" value="1"/>
</dbReference>
<dbReference type="GO" id="GO:0016757">
    <property type="term" value="F:glycosyltransferase activity"/>
    <property type="evidence" value="ECO:0007669"/>
    <property type="project" value="UniProtKB-ARBA"/>
</dbReference>
<dbReference type="PATRIC" id="fig|28092.6.peg.2181"/>
<keyword evidence="2" id="KW-0808">Transferase</keyword>
<gene>
    <name evidence="2" type="ORF">WM40_09260</name>
</gene>
<comment type="caution">
    <text evidence="2">The sequence shown here is derived from an EMBL/GenBank/DDBJ whole genome shotgun (WGS) entry which is preliminary data.</text>
</comment>
<dbReference type="Pfam" id="PF13477">
    <property type="entry name" value="Glyco_trans_4_2"/>
    <property type="match status" value="1"/>
</dbReference>
<dbReference type="AlphaFoldDB" id="A0A0F5K1G7"/>
<dbReference type="InterPro" id="IPR028098">
    <property type="entry name" value="Glyco_trans_4-like_N"/>
</dbReference>
<dbReference type="Gene3D" id="3.40.50.2000">
    <property type="entry name" value="Glycogen Phosphorylase B"/>
    <property type="match status" value="2"/>
</dbReference>
<dbReference type="EMBL" id="LAQU01000007">
    <property type="protein sequence ID" value="KKB63943.1"/>
    <property type="molecule type" value="Genomic_DNA"/>
</dbReference>
<reference evidence="2 3" key="1">
    <citation type="submission" date="2015-03" db="EMBL/GenBank/DDBJ databases">
        <title>Draft Genome Sequence of Burkholderia andropogonis type strain ICMP2807, isolated from Sorghum bicolor.</title>
        <authorList>
            <person name="Lopes-Santos L."/>
            <person name="Castro D.B."/>
            <person name="Ottoboni L.M."/>
            <person name="Park D."/>
            <person name="Weirc B.S."/>
            <person name="Destefano S.A."/>
        </authorList>
    </citation>
    <scope>NUCLEOTIDE SEQUENCE [LARGE SCALE GENOMIC DNA]</scope>
    <source>
        <strain evidence="2 3">ICMP2807</strain>
    </source>
</reference>
<evidence type="ECO:0000259" key="1">
    <source>
        <dbReference type="Pfam" id="PF13477"/>
    </source>
</evidence>
<dbReference type="SUPFAM" id="SSF53756">
    <property type="entry name" value="UDP-Glycosyltransferase/glycogen phosphorylase"/>
    <property type="match status" value="1"/>
</dbReference>
<dbReference type="Pfam" id="PF13692">
    <property type="entry name" value="Glyco_trans_1_4"/>
    <property type="match status" value="1"/>
</dbReference>
<organism evidence="2 3">
    <name type="scientific">Robbsia andropogonis</name>
    <dbReference type="NCBI Taxonomy" id="28092"/>
    <lineage>
        <taxon>Bacteria</taxon>
        <taxon>Pseudomonadati</taxon>
        <taxon>Pseudomonadota</taxon>
        <taxon>Betaproteobacteria</taxon>
        <taxon>Burkholderiales</taxon>
        <taxon>Burkholderiaceae</taxon>
        <taxon>Robbsia</taxon>
    </lineage>
</organism>
<evidence type="ECO:0000313" key="3">
    <source>
        <dbReference type="Proteomes" id="UP000033618"/>
    </source>
</evidence>
<dbReference type="PANTHER" id="PTHR12526:SF638">
    <property type="entry name" value="SPORE COAT PROTEIN SA"/>
    <property type="match status" value="1"/>
</dbReference>
<protein>
    <submittedName>
        <fullName evidence="2">Glycosyl transferase</fullName>
    </submittedName>
</protein>
<evidence type="ECO:0000313" key="2">
    <source>
        <dbReference type="EMBL" id="KKB63943.1"/>
    </source>
</evidence>
<accession>A0A0F5K1G7</accession>
<feature type="domain" description="Glycosyltransferase subfamily 4-like N-terminal" evidence="1">
    <location>
        <begin position="2"/>
        <end position="142"/>
    </location>
</feature>
<dbReference type="Proteomes" id="UP000033618">
    <property type="component" value="Unassembled WGS sequence"/>
</dbReference>
<name>A0A0F5K1G7_9BURK</name>
<keyword evidence="3" id="KW-1185">Reference proteome</keyword>
<dbReference type="RefSeq" id="WP_046152767.1">
    <property type="nucleotide sequence ID" value="NZ_CADFGU010000001.1"/>
</dbReference>
<sequence>MHVCLVSNTAWSIYNYRHGLLQTLCNQGARVTIIAPEDRTFAMLQSMGCECLHLRMASKGTKPRQDGATLLQLLEHYRHLRPDVVFHYTIKPNIYGTLAAAIARVPSVAVTTGLGYVFLHDTPAARVARALYRIAFRFPKEVWFLNPDDRGAFLDGKLLAHPERARLLRGEGVNLNHFSLTPPASNATDSAAPSDAAGRAPFRFLFIGRLLWDKGVGEFVEAARRLRHEFPSVEWQLLGPVGVENPSAISPSDVRAWVDEGVVTYLGEAHDVRPAIAQADCIVLPSYREGVPRTLMEAAAMGRIAIATRVPGCVEVVEDQVNGILCEVRNADALANAMRMVLTWSPERRREVERAARDKAEREFDERVVLRQYQRTLSDITGRTFSLESDT</sequence>
<dbReference type="STRING" id="28092.WM40_09260"/>
<dbReference type="CDD" id="cd03808">
    <property type="entry name" value="GT4_CapM-like"/>
    <property type="match status" value="1"/>
</dbReference>